<comment type="caution">
    <text evidence="4">The sequence shown here is derived from an EMBL/GenBank/DDBJ whole genome shotgun (WGS) entry which is preliminary data.</text>
</comment>
<feature type="domain" description="HAT C-terminal dimerisation" evidence="3">
    <location>
        <begin position="50"/>
        <end position="122"/>
    </location>
</feature>
<dbReference type="SUPFAM" id="SSF53098">
    <property type="entry name" value="Ribonuclease H-like"/>
    <property type="match status" value="1"/>
</dbReference>
<sequence>MNQELGVSKLTRNPPNPLKPADPARKPSDPTPATVGSGSSPKTPETGGSVDRNAKLDILAFWKGNEFRYPELAAMARDVLSIPVSTVASESTFSVEGRVIDQFRSALKPDVVEALVCSRDWLYADIELAQSQLEELTEDIMNMNINKDEHMEYTSSMGPSISSNPVS</sequence>
<feature type="compositionally biased region" description="Polar residues" evidence="2">
    <location>
        <begin position="1"/>
        <end position="13"/>
    </location>
</feature>
<dbReference type="InterPro" id="IPR012337">
    <property type="entry name" value="RNaseH-like_sf"/>
</dbReference>
<organism evidence="4 5">
    <name type="scientific">Lithocarpus litseifolius</name>
    <dbReference type="NCBI Taxonomy" id="425828"/>
    <lineage>
        <taxon>Eukaryota</taxon>
        <taxon>Viridiplantae</taxon>
        <taxon>Streptophyta</taxon>
        <taxon>Embryophyta</taxon>
        <taxon>Tracheophyta</taxon>
        <taxon>Spermatophyta</taxon>
        <taxon>Magnoliopsida</taxon>
        <taxon>eudicotyledons</taxon>
        <taxon>Gunneridae</taxon>
        <taxon>Pentapetalae</taxon>
        <taxon>rosids</taxon>
        <taxon>fabids</taxon>
        <taxon>Fagales</taxon>
        <taxon>Fagaceae</taxon>
        <taxon>Lithocarpus</taxon>
    </lineage>
</organism>
<name>A0AAW2BNN4_9ROSI</name>
<feature type="coiled-coil region" evidence="1">
    <location>
        <begin position="126"/>
        <end position="153"/>
    </location>
</feature>
<keyword evidence="1" id="KW-0175">Coiled coil</keyword>
<evidence type="ECO:0000256" key="1">
    <source>
        <dbReference type="SAM" id="Coils"/>
    </source>
</evidence>
<feature type="region of interest" description="Disordered" evidence="2">
    <location>
        <begin position="1"/>
        <end position="50"/>
    </location>
</feature>
<keyword evidence="5" id="KW-1185">Reference proteome</keyword>
<dbReference type="PANTHER" id="PTHR23272:SF192">
    <property type="entry name" value="ZINC FINGER BED DOMAIN-CONTAINING PROTEIN DAYSLEEPER-LIKE"/>
    <property type="match status" value="1"/>
</dbReference>
<dbReference type="InterPro" id="IPR008906">
    <property type="entry name" value="HATC_C_dom"/>
</dbReference>
<accession>A0AAW2BNN4</accession>
<dbReference type="EMBL" id="JAZDWU010000011">
    <property type="protein sequence ID" value="KAK9987118.1"/>
    <property type="molecule type" value="Genomic_DNA"/>
</dbReference>
<gene>
    <name evidence="4" type="ORF">SO802_032069</name>
</gene>
<evidence type="ECO:0000256" key="2">
    <source>
        <dbReference type="SAM" id="MobiDB-lite"/>
    </source>
</evidence>
<dbReference type="AlphaFoldDB" id="A0AAW2BNN4"/>
<proteinExistence type="predicted"/>
<dbReference type="Proteomes" id="UP001459277">
    <property type="component" value="Unassembled WGS sequence"/>
</dbReference>
<dbReference type="GO" id="GO:0046983">
    <property type="term" value="F:protein dimerization activity"/>
    <property type="evidence" value="ECO:0007669"/>
    <property type="project" value="InterPro"/>
</dbReference>
<feature type="compositionally biased region" description="Polar residues" evidence="2">
    <location>
        <begin position="34"/>
        <end position="43"/>
    </location>
</feature>
<protein>
    <recommendedName>
        <fullName evidence="3">HAT C-terminal dimerisation domain-containing protein</fullName>
    </recommendedName>
</protein>
<evidence type="ECO:0000313" key="4">
    <source>
        <dbReference type="EMBL" id="KAK9987118.1"/>
    </source>
</evidence>
<evidence type="ECO:0000259" key="3">
    <source>
        <dbReference type="Pfam" id="PF05699"/>
    </source>
</evidence>
<dbReference type="Pfam" id="PF05699">
    <property type="entry name" value="Dimer_Tnp_hAT"/>
    <property type="match status" value="1"/>
</dbReference>
<dbReference type="PANTHER" id="PTHR23272">
    <property type="entry name" value="BED FINGER-RELATED"/>
    <property type="match status" value="1"/>
</dbReference>
<reference evidence="4 5" key="1">
    <citation type="submission" date="2024-01" db="EMBL/GenBank/DDBJ databases">
        <title>A telomere-to-telomere, gap-free genome of sweet tea (Lithocarpus litseifolius).</title>
        <authorList>
            <person name="Zhou J."/>
        </authorList>
    </citation>
    <scope>NUCLEOTIDE SEQUENCE [LARGE SCALE GENOMIC DNA]</scope>
    <source>
        <strain evidence="4">Zhou-2022a</strain>
        <tissue evidence="4">Leaf</tissue>
    </source>
</reference>
<evidence type="ECO:0000313" key="5">
    <source>
        <dbReference type="Proteomes" id="UP001459277"/>
    </source>
</evidence>